<protein>
    <submittedName>
        <fullName evidence="11">Mercuric ion reductase</fullName>
        <ecNumber evidence="11">1.16.1.1</ecNumber>
    </submittedName>
</protein>
<proteinExistence type="inferred from homology"/>
<dbReference type="FunFam" id="3.30.390.30:FF:000001">
    <property type="entry name" value="Dihydrolipoyl dehydrogenase"/>
    <property type="match status" value="1"/>
</dbReference>
<feature type="domain" description="FAD/NAD(P)-binding" evidence="10">
    <location>
        <begin position="33"/>
        <end position="333"/>
    </location>
</feature>
<sequence>MTVTVEPQDSHNKALVDMLAPANWHNPAPAGRYNMVVIGGGPAGLVVAAGAAGLGARVALVERHLMGGDCLNFGCVPSKALLKAAHKAHDSGQAPDFAAVMEDMRQKRASIAHHDSVDRFSALGIDVFLGDGKFTSPSSIEVAGAKLNFHRAVIATGARAALPPIPGLAEADPLVNESLFSLTELPRRLIVIGAGPIGCEMAQAFRRFGAEVTLIEMADRLVPIEDPEASAILKAQFEKEGIHMILGAAVVRADKKSVTVKEGDQERIIQGDEILVAAGRIPNIEGLDLEAAGVDYHRRGVTVNDRLQTANAKIYAAGDICSPYQFTHSADAMARIVIQNALFFGRKKTSDLVMPWATYTAPEIAHVGMTAKEATEKGDEIVIYSARMAEIDRAVLEGETAGFARIYADRRSGRILGATMMSAHAGESISEMALAITAGLKMADVAATIHPYPTQAEIWKRLAGEYLKAKFTPSIARIFRIFLKIFAKT</sequence>
<dbReference type="Pfam" id="PF07992">
    <property type="entry name" value="Pyr_redox_2"/>
    <property type="match status" value="1"/>
</dbReference>
<dbReference type="InterPro" id="IPR004099">
    <property type="entry name" value="Pyr_nucl-diS_OxRdtase_dimer"/>
</dbReference>
<evidence type="ECO:0000313" key="11">
    <source>
        <dbReference type="EMBL" id="VAV89551.1"/>
    </source>
</evidence>
<dbReference type="GO" id="GO:0050660">
    <property type="term" value="F:flavin adenine dinucleotide binding"/>
    <property type="evidence" value="ECO:0007669"/>
    <property type="project" value="TreeGrafter"/>
</dbReference>
<evidence type="ECO:0000259" key="9">
    <source>
        <dbReference type="Pfam" id="PF02852"/>
    </source>
</evidence>
<evidence type="ECO:0000256" key="5">
    <source>
        <dbReference type="ARBA" id="ARBA00022857"/>
    </source>
</evidence>
<dbReference type="InterPro" id="IPR023753">
    <property type="entry name" value="FAD/NAD-binding_dom"/>
</dbReference>
<dbReference type="PROSITE" id="PS00076">
    <property type="entry name" value="PYRIDINE_REDOX_1"/>
    <property type="match status" value="1"/>
</dbReference>
<dbReference type="Gene3D" id="3.30.390.30">
    <property type="match status" value="1"/>
</dbReference>
<dbReference type="PRINTS" id="PR00411">
    <property type="entry name" value="PNDRDTASEI"/>
</dbReference>
<dbReference type="Pfam" id="PF02852">
    <property type="entry name" value="Pyr_redox_dim"/>
    <property type="match status" value="1"/>
</dbReference>
<dbReference type="GO" id="GO:0016152">
    <property type="term" value="F:mercury (II) reductase (NADP+) activity"/>
    <property type="evidence" value="ECO:0007669"/>
    <property type="project" value="UniProtKB-EC"/>
</dbReference>
<dbReference type="GO" id="GO:0016668">
    <property type="term" value="F:oxidoreductase activity, acting on a sulfur group of donors, NAD(P) as acceptor"/>
    <property type="evidence" value="ECO:0007669"/>
    <property type="project" value="InterPro"/>
</dbReference>
<dbReference type="PANTHER" id="PTHR43014:SF2">
    <property type="entry name" value="MERCURIC REDUCTASE"/>
    <property type="match status" value="1"/>
</dbReference>
<dbReference type="AlphaFoldDB" id="A0A3B0RBZ5"/>
<dbReference type="SUPFAM" id="SSF51905">
    <property type="entry name" value="FAD/NAD(P)-binding domain"/>
    <property type="match status" value="1"/>
</dbReference>
<keyword evidence="6 11" id="KW-0560">Oxidoreductase</keyword>
<keyword evidence="8" id="KW-0676">Redox-active center</keyword>
<dbReference type="PIRSF" id="PIRSF000350">
    <property type="entry name" value="Mercury_reductase_MerA"/>
    <property type="match status" value="1"/>
</dbReference>
<evidence type="ECO:0000256" key="3">
    <source>
        <dbReference type="ARBA" id="ARBA00022630"/>
    </source>
</evidence>
<evidence type="ECO:0000256" key="6">
    <source>
        <dbReference type="ARBA" id="ARBA00023002"/>
    </source>
</evidence>
<dbReference type="EMBL" id="UOED01000046">
    <property type="protein sequence ID" value="VAV89551.1"/>
    <property type="molecule type" value="Genomic_DNA"/>
</dbReference>
<comment type="similarity">
    <text evidence="2">Belongs to the class-I pyridine nucleotide-disulfide oxidoreductase family.</text>
</comment>
<keyword evidence="5" id="KW-0521">NADP</keyword>
<keyword evidence="4" id="KW-0274">FAD</keyword>
<evidence type="ECO:0000256" key="1">
    <source>
        <dbReference type="ARBA" id="ARBA00001974"/>
    </source>
</evidence>
<gene>
    <name evidence="11" type="ORF">MNBD_ALPHA02-523</name>
</gene>
<feature type="domain" description="Pyridine nucleotide-disulphide oxidoreductase dimerisation" evidence="9">
    <location>
        <begin position="354"/>
        <end position="461"/>
    </location>
</feature>
<evidence type="ECO:0000256" key="8">
    <source>
        <dbReference type="ARBA" id="ARBA00023284"/>
    </source>
</evidence>
<evidence type="ECO:0000256" key="4">
    <source>
        <dbReference type="ARBA" id="ARBA00022827"/>
    </source>
</evidence>
<dbReference type="InterPro" id="IPR001100">
    <property type="entry name" value="Pyr_nuc-diS_OxRdtase"/>
</dbReference>
<dbReference type="InterPro" id="IPR036188">
    <property type="entry name" value="FAD/NAD-bd_sf"/>
</dbReference>
<dbReference type="NCBIfam" id="NF004991">
    <property type="entry name" value="PRK06370.1-3"/>
    <property type="match status" value="1"/>
</dbReference>
<dbReference type="Gene3D" id="3.50.50.60">
    <property type="entry name" value="FAD/NAD(P)-binding domain"/>
    <property type="match status" value="2"/>
</dbReference>
<dbReference type="PANTHER" id="PTHR43014">
    <property type="entry name" value="MERCURIC REDUCTASE"/>
    <property type="match status" value="1"/>
</dbReference>
<comment type="cofactor">
    <cofactor evidence="1">
        <name>FAD</name>
        <dbReference type="ChEBI" id="CHEBI:57692"/>
    </cofactor>
</comment>
<evidence type="ECO:0000259" key="10">
    <source>
        <dbReference type="Pfam" id="PF07992"/>
    </source>
</evidence>
<dbReference type="InterPro" id="IPR012999">
    <property type="entry name" value="Pyr_OxRdtase_I_AS"/>
</dbReference>
<keyword evidence="7" id="KW-1015">Disulfide bond</keyword>
<name>A0A3B0RBZ5_9ZZZZ</name>
<dbReference type="GO" id="GO:0003955">
    <property type="term" value="F:NAD(P)H dehydrogenase (quinone) activity"/>
    <property type="evidence" value="ECO:0007669"/>
    <property type="project" value="TreeGrafter"/>
</dbReference>
<accession>A0A3B0RBZ5</accession>
<evidence type="ECO:0000256" key="7">
    <source>
        <dbReference type="ARBA" id="ARBA00023157"/>
    </source>
</evidence>
<evidence type="ECO:0000256" key="2">
    <source>
        <dbReference type="ARBA" id="ARBA00007532"/>
    </source>
</evidence>
<keyword evidence="3" id="KW-0285">Flavoprotein</keyword>
<reference evidence="11" key="1">
    <citation type="submission" date="2018-06" db="EMBL/GenBank/DDBJ databases">
        <authorList>
            <person name="Zhirakovskaya E."/>
        </authorList>
    </citation>
    <scope>NUCLEOTIDE SEQUENCE</scope>
</reference>
<dbReference type="InterPro" id="IPR016156">
    <property type="entry name" value="FAD/NAD-linked_Rdtase_dimer_sf"/>
</dbReference>
<dbReference type="SUPFAM" id="SSF55424">
    <property type="entry name" value="FAD/NAD-linked reductases, dimerisation (C-terminal) domain"/>
    <property type="match status" value="1"/>
</dbReference>
<organism evidence="11">
    <name type="scientific">hydrothermal vent metagenome</name>
    <dbReference type="NCBI Taxonomy" id="652676"/>
    <lineage>
        <taxon>unclassified sequences</taxon>
        <taxon>metagenomes</taxon>
        <taxon>ecological metagenomes</taxon>
    </lineage>
</organism>
<dbReference type="PRINTS" id="PR00368">
    <property type="entry name" value="FADPNR"/>
</dbReference>
<dbReference type="EC" id="1.16.1.1" evidence="11"/>